<feature type="region of interest" description="Disordered" evidence="1">
    <location>
        <begin position="1"/>
        <end position="24"/>
    </location>
</feature>
<protein>
    <submittedName>
        <fullName evidence="3">Uncharacterized protein</fullName>
    </submittedName>
</protein>
<sequence length="361" mass="38030">MNENDVMKSLARSRPASLEPAPDPARLDRIIATAEARPGPAVRAPRRRARAARVGYAGALAVAAAALAVTVGGGPEPTADPAARRLLLAAADSSLRAPATTGRYWHTRGVNSGGGQLPAGQDVQGPCHDETWVARSPREPSWWIINTWSKVTVRPGAPSPERGKAWSSGDGGFACTRGNRSVAEDKGRTPTAVKLGDFAEPGSSWPNVNGRAVSIAEIQALPTEPDALKDLLLRWQGSTPANDETANEVLFFQAAELLLELPTPPDVRAGLFRMLAGLPGVGSAGEVRDPLGRTGMGVALRTCLPSYGQETRIMFDEPTGRLLAVTAATGTSCANLDRRHWSAVLESGWTDASPVLPAARH</sequence>
<keyword evidence="4" id="KW-1185">Reference proteome</keyword>
<name>A0A919UYQ2_9ACTN</name>
<keyword evidence="2" id="KW-0472">Membrane</keyword>
<organism evidence="3 4">
    <name type="scientific">Sphaerisporangium rufum</name>
    <dbReference type="NCBI Taxonomy" id="1381558"/>
    <lineage>
        <taxon>Bacteria</taxon>
        <taxon>Bacillati</taxon>
        <taxon>Actinomycetota</taxon>
        <taxon>Actinomycetes</taxon>
        <taxon>Streptosporangiales</taxon>
        <taxon>Streptosporangiaceae</taxon>
        <taxon>Sphaerisporangium</taxon>
    </lineage>
</organism>
<evidence type="ECO:0000313" key="4">
    <source>
        <dbReference type="Proteomes" id="UP000655287"/>
    </source>
</evidence>
<proteinExistence type="predicted"/>
<dbReference type="RefSeq" id="WP_203982026.1">
    <property type="nucleotide sequence ID" value="NZ_BOOU01000004.1"/>
</dbReference>
<evidence type="ECO:0000256" key="1">
    <source>
        <dbReference type="SAM" id="MobiDB-lite"/>
    </source>
</evidence>
<comment type="caution">
    <text evidence="3">The sequence shown here is derived from an EMBL/GenBank/DDBJ whole genome shotgun (WGS) entry which is preliminary data.</text>
</comment>
<keyword evidence="2" id="KW-1133">Transmembrane helix</keyword>
<dbReference type="Proteomes" id="UP000655287">
    <property type="component" value="Unassembled WGS sequence"/>
</dbReference>
<reference evidence="3" key="1">
    <citation type="submission" date="2021-01" db="EMBL/GenBank/DDBJ databases">
        <title>Whole genome shotgun sequence of Sphaerisporangium rufum NBRC 109079.</title>
        <authorList>
            <person name="Komaki H."/>
            <person name="Tamura T."/>
        </authorList>
    </citation>
    <scope>NUCLEOTIDE SEQUENCE</scope>
    <source>
        <strain evidence="3">NBRC 109079</strain>
    </source>
</reference>
<gene>
    <name evidence="3" type="ORF">Sru01_03390</name>
</gene>
<feature type="transmembrane region" description="Helical" evidence="2">
    <location>
        <begin position="54"/>
        <end position="74"/>
    </location>
</feature>
<keyword evidence="2" id="KW-0812">Transmembrane</keyword>
<accession>A0A919UYQ2</accession>
<dbReference type="NCBIfam" id="NF038083">
    <property type="entry name" value="CU044_5270_fam"/>
    <property type="match status" value="1"/>
</dbReference>
<dbReference type="InterPro" id="IPR047789">
    <property type="entry name" value="CU044_5270-like"/>
</dbReference>
<dbReference type="EMBL" id="BOOU01000004">
    <property type="protein sequence ID" value="GII75357.1"/>
    <property type="molecule type" value="Genomic_DNA"/>
</dbReference>
<dbReference type="AlphaFoldDB" id="A0A919UYQ2"/>
<evidence type="ECO:0000256" key="2">
    <source>
        <dbReference type="SAM" id="Phobius"/>
    </source>
</evidence>
<evidence type="ECO:0000313" key="3">
    <source>
        <dbReference type="EMBL" id="GII75357.1"/>
    </source>
</evidence>